<dbReference type="RefSeq" id="WP_012454557.1">
    <property type="nucleotide sequence ID" value="NC_010725.1"/>
</dbReference>
<evidence type="ECO:0008006" key="3">
    <source>
        <dbReference type="Google" id="ProtNLM"/>
    </source>
</evidence>
<evidence type="ECO:0000313" key="1">
    <source>
        <dbReference type="EMBL" id="ACB80835.1"/>
    </source>
</evidence>
<reference evidence="1" key="1">
    <citation type="submission" date="2008-04" db="EMBL/GenBank/DDBJ databases">
        <title>Complete sequence of chromosome of Methylobacterium populi BJ001.</title>
        <authorList>
            <consortium name="US DOE Joint Genome Institute"/>
            <person name="Copeland A."/>
            <person name="Lucas S."/>
            <person name="Lapidus A."/>
            <person name="Glavina del Rio T."/>
            <person name="Dalin E."/>
            <person name="Tice H."/>
            <person name="Bruce D."/>
            <person name="Goodwin L."/>
            <person name="Pitluck S."/>
            <person name="Chertkov O."/>
            <person name="Brettin T."/>
            <person name="Detter J.C."/>
            <person name="Han C."/>
            <person name="Kuske C.R."/>
            <person name="Schmutz J."/>
            <person name="Larimer F."/>
            <person name="Land M."/>
            <person name="Hauser L."/>
            <person name="Kyrpides N."/>
            <person name="Mikhailova N."/>
            <person name="Marx C."/>
            <person name="Richardson P."/>
        </authorList>
    </citation>
    <scope>NUCLEOTIDE SEQUENCE [LARGE SCALE GENOMIC DNA]</scope>
    <source>
        <strain evidence="1">BJ001</strain>
    </source>
</reference>
<accession>B1ZCW6</accession>
<dbReference type="KEGG" id="mpo:Mpop_2680"/>
<dbReference type="Pfam" id="PF11367">
    <property type="entry name" value="Tail_completion_gp17"/>
    <property type="match status" value="1"/>
</dbReference>
<name>B1ZCW6_METPB</name>
<dbReference type="Proteomes" id="UP000007136">
    <property type="component" value="Chromosome"/>
</dbReference>
<protein>
    <recommendedName>
        <fullName evidence="3">DUF3168 domain-containing protein</fullName>
    </recommendedName>
</protein>
<organism evidence="1 2">
    <name type="scientific">Methylorubrum populi (strain ATCC BAA-705 / NCIMB 13946 / BJ001)</name>
    <name type="common">Methylobacterium populi</name>
    <dbReference type="NCBI Taxonomy" id="441620"/>
    <lineage>
        <taxon>Bacteria</taxon>
        <taxon>Pseudomonadati</taxon>
        <taxon>Pseudomonadota</taxon>
        <taxon>Alphaproteobacteria</taxon>
        <taxon>Hyphomicrobiales</taxon>
        <taxon>Methylobacteriaceae</taxon>
        <taxon>Methylorubrum</taxon>
    </lineage>
</organism>
<dbReference type="HOGENOM" id="CLU_1946318_0_0_5"/>
<dbReference type="OrthoDB" id="9916486at2"/>
<gene>
    <name evidence="1" type="ordered locus">Mpop_2680</name>
</gene>
<dbReference type="EMBL" id="CP001029">
    <property type="protein sequence ID" value="ACB80835.1"/>
    <property type="molecule type" value="Genomic_DNA"/>
</dbReference>
<proteinExistence type="predicted"/>
<dbReference type="AlphaFoldDB" id="B1ZCW6"/>
<sequence length="129" mass="14163">MIYAGIAALLRADQQLSAVVGDRVYFLDAEQLGDYPDIIQYPSSGAPAETIEGAAPPWTRRISIECRGTTYAEAHRVGEHVLRILNNRVGLADDENIQACRVVSDVPLADDTSSIKRRVLDFRITHSPA</sequence>
<dbReference type="InterPro" id="IPR021508">
    <property type="entry name" value="Gp17-like"/>
</dbReference>
<dbReference type="STRING" id="441620.Mpop_2680"/>
<evidence type="ECO:0000313" key="2">
    <source>
        <dbReference type="Proteomes" id="UP000007136"/>
    </source>
</evidence>